<gene>
    <name evidence="8" type="ORF">C7377_0813</name>
</gene>
<dbReference type="Gene3D" id="3.30.565.10">
    <property type="entry name" value="Histidine kinase-like ATPase, C-terminal domain"/>
    <property type="match status" value="1"/>
</dbReference>
<proteinExistence type="predicted"/>
<evidence type="ECO:0000256" key="3">
    <source>
        <dbReference type="ARBA" id="ARBA00022553"/>
    </source>
</evidence>
<keyword evidence="6" id="KW-0812">Transmembrane</keyword>
<dbReference type="CDD" id="cd00082">
    <property type="entry name" value="HisKA"/>
    <property type="match status" value="1"/>
</dbReference>
<evidence type="ECO:0000313" key="8">
    <source>
        <dbReference type="EMBL" id="PVX52492.1"/>
    </source>
</evidence>
<evidence type="ECO:0000256" key="2">
    <source>
        <dbReference type="ARBA" id="ARBA00012438"/>
    </source>
</evidence>
<dbReference type="InterPro" id="IPR003594">
    <property type="entry name" value="HATPase_dom"/>
</dbReference>
<evidence type="ECO:0000259" key="7">
    <source>
        <dbReference type="PROSITE" id="PS50109"/>
    </source>
</evidence>
<accession>A0A7L4USK0</accession>
<dbReference type="SMART" id="SM00387">
    <property type="entry name" value="HATPase_c"/>
    <property type="match status" value="1"/>
</dbReference>
<organism evidence="8 9">
    <name type="scientific">Balneicella halophila</name>
    <dbReference type="NCBI Taxonomy" id="1537566"/>
    <lineage>
        <taxon>Bacteria</taxon>
        <taxon>Pseudomonadati</taxon>
        <taxon>Bacteroidota</taxon>
        <taxon>Bacteroidia</taxon>
        <taxon>Bacteroidales</taxon>
        <taxon>Balneicellaceae</taxon>
        <taxon>Balneicella</taxon>
    </lineage>
</organism>
<protein>
    <recommendedName>
        <fullName evidence="2">histidine kinase</fullName>
        <ecNumber evidence="2">2.7.13.3</ecNumber>
    </recommendedName>
</protein>
<feature type="transmembrane region" description="Helical" evidence="6">
    <location>
        <begin position="6"/>
        <end position="28"/>
    </location>
</feature>
<dbReference type="GO" id="GO:0000155">
    <property type="term" value="F:phosphorelay sensor kinase activity"/>
    <property type="evidence" value="ECO:0007669"/>
    <property type="project" value="InterPro"/>
</dbReference>
<dbReference type="CDD" id="cd00075">
    <property type="entry name" value="HATPase"/>
    <property type="match status" value="1"/>
</dbReference>
<dbReference type="InterPro" id="IPR036097">
    <property type="entry name" value="HisK_dim/P_sf"/>
</dbReference>
<comment type="catalytic activity">
    <reaction evidence="1">
        <text>ATP + protein L-histidine = ADP + protein N-phospho-L-histidine.</text>
        <dbReference type="EC" id="2.7.13.3"/>
    </reaction>
</comment>
<dbReference type="InterPro" id="IPR004358">
    <property type="entry name" value="Sig_transdc_His_kin-like_C"/>
</dbReference>
<dbReference type="InterPro" id="IPR005467">
    <property type="entry name" value="His_kinase_dom"/>
</dbReference>
<comment type="caution">
    <text evidence="8">The sequence shown here is derived from an EMBL/GenBank/DDBJ whole genome shotgun (WGS) entry which is preliminary data.</text>
</comment>
<dbReference type="Pfam" id="PF00512">
    <property type="entry name" value="HisKA"/>
    <property type="match status" value="1"/>
</dbReference>
<keyword evidence="3" id="KW-0597">Phosphoprotein</keyword>
<feature type="domain" description="Histidine kinase" evidence="7">
    <location>
        <begin position="250"/>
        <end position="469"/>
    </location>
</feature>
<reference evidence="8 9" key="1">
    <citation type="submission" date="2018-05" db="EMBL/GenBank/DDBJ databases">
        <title>Genomic Encyclopedia of Type Strains, Phase IV (KMG-IV): sequencing the most valuable type-strain genomes for metagenomic binning, comparative biology and taxonomic classification.</title>
        <authorList>
            <person name="Goeker M."/>
        </authorList>
    </citation>
    <scope>NUCLEOTIDE SEQUENCE [LARGE SCALE GENOMIC DNA]</scope>
    <source>
        <strain evidence="8 9">DSM 28579</strain>
    </source>
</reference>
<dbReference type="InterPro" id="IPR003661">
    <property type="entry name" value="HisK_dim/P_dom"/>
</dbReference>
<dbReference type="EMBL" id="QENZ01000003">
    <property type="protein sequence ID" value="PVX52492.1"/>
    <property type="molecule type" value="Genomic_DNA"/>
</dbReference>
<keyword evidence="5 8" id="KW-0418">Kinase</keyword>
<keyword evidence="9" id="KW-1185">Reference proteome</keyword>
<evidence type="ECO:0000313" key="9">
    <source>
        <dbReference type="Proteomes" id="UP000251835"/>
    </source>
</evidence>
<keyword evidence="6" id="KW-1133">Transmembrane helix</keyword>
<dbReference type="Gene3D" id="1.10.287.130">
    <property type="match status" value="1"/>
</dbReference>
<sequence length="469" mass="54090">MKKRYIWIVSIILGVALLSLIILQAWFFQNARKLKKEQLDMSVNIALNSVMNKLEQKERELRILFYTEQNQKQQNLSISSYRNSYKLQKTNSSIYIKEDFVKTSSLDMMNTFFNFAQRPIEERIDFEELRNYISESLIENNIFLDFEYAIKTAGTYNYMSKNFLKNSNETSKERHSKVLFPNEISSITKPQSLLIIHLTSPNDFYSDDILRFIIPASILILILMLCSAFTIYIIFRQKKVSKIKNDFINNMTHEFKTPISTISLASQMLKDQTLNNTQESVNRYSSMISDESKRLSFQVEKILQMAVFDEVEMKLKLKTIQLNSLVEKHIPNVKISIEKQGGTVTTHLSPDLNEIIGDEVHISNVIANLLDNAMKYSEESPEITISTENKNGHVVLSIADNGIGIAKEDQKMIFERFYRVHTGNVHNIKGFGLGLSYVKKVIEAHKGTIEVESMPQKGSKFTITLPIKK</sequence>
<dbReference type="PRINTS" id="PR00344">
    <property type="entry name" value="BCTRLSENSOR"/>
</dbReference>
<dbReference type="OrthoDB" id="1933776at2"/>
<name>A0A7L4USK0_BALHA</name>
<dbReference type="RefSeq" id="WP_116496022.1">
    <property type="nucleotide sequence ID" value="NZ_QENZ01000003.1"/>
</dbReference>
<dbReference type="Pfam" id="PF02518">
    <property type="entry name" value="HATPase_c"/>
    <property type="match status" value="1"/>
</dbReference>
<dbReference type="Proteomes" id="UP000251835">
    <property type="component" value="Unassembled WGS sequence"/>
</dbReference>
<evidence type="ECO:0000256" key="4">
    <source>
        <dbReference type="ARBA" id="ARBA00022679"/>
    </source>
</evidence>
<feature type="transmembrane region" description="Helical" evidence="6">
    <location>
        <begin position="212"/>
        <end position="235"/>
    </location>
</feature>
<keyword evidence="4" id="KW-0808">Transferase</keyword>
<dbReference type="SUPFAM" id="SSF55874">
    <property type="entry name" value="ATPase domain of HSP90 chaperone/DNA topoisomerase II/histidine kinase"/>
    <property type="match status" value="1"/>
</dbReference>
<dbReference type="EC" id="2.7.13.3" evidence="2"/>
<evidence type="ECO:0000256" key="5">
    <source>
        <dbReference type="ARBA" id="ARBA00022777"/>
    </source>
</evidence>
<evidence type="ECO:0000256" key="1">
    <source>
        <dbReference type="ARBA" id="ARBA00000085"/>
    </source>
</evidence>
<dbReference type="PROSITE" id="PS50109">
    <property type="entry name" value="HIS_KIN"/>
    <property type="match status" value="1"/>
</dbReference>
<dbReference type="InterPro" id="IPR036890">
    <property type="entry name" value="HATPase_C_sf"/>
</dbReference>
<dbReference type="PANTHER" id="PTHR43547">
    <property type="entry name" value="TWO-COMPONENT HISTIDINE KINASE"/>
    <property type="match status" value="1"/>
</dbReference>
<dbReference type="FunFam" id="3.30.565.10:FF:000006">
    <property type="entry name" value="Sensor histidine kinase WalK"/>
    <property type="match status" value="1"/>
</dbReference>
<dbReference type="SUPFAM" id="SSF47384">
    <property type="entry name" value="Homodimeric domain of signal transducing histidine kinase"/>
    <property type="match status" value="1"/>
</dbReference>
<dbReference type="PANTHER" id="PTHR43547:SF2">
    <property type="entry name" value="HYBRID SIGNAL TRANSDUCTION HISTIDINE KINASE C"/>
    <property type="match status" value="1"/>
</dbReference>
<dbReference type="AlphaFoldDB" id="A0A7L4USK0"/>
<evidence type="ECO:0000256" key="6">
    <source>
        <dbReference type="SAM" id="Phobius"/>
    </source>
</evidence>
<keyword evidence="6" id="KW-0472">Membrane</keyword>
<dbReference type="SMART" id="SM00388">
    <property type="entry name" value="HisKA"/>
    <property type="match status" value="1"/>
</dbReference>